<evidence type="ECO:0000313" key="2">
    <source>
        <dbReference type="Proteomes" id="UP000001520"/>
    </source>
</evidence>
<gene>
    <name evidence="1" type="ordered locus">DEFDS_P005</name>
</gene>
<dbReference type="AlphaFoldDB" id="D3PEJ1"/>
<evidence type="ECO:0008006" key="3">
    <source>
        <dbReference type="Google" id="ProtNLM"/>
    </source>
</evidence>
<protein>
    <recommendedName>
        <fullName evidence="3">Lipoprotein</fullName>
    </recommendedName>
</protein>
<evidence type="ECO:0000313" key="1">
    <source>
        <dbReference type="EMBL" id="BAI81633.1"/>
    </source>
</evidence>
<name>D3PEJ1_DEFDS</name>
<accession>D3PEJ1</accession>
<dbReference type="PROSITE" id="PS51257">
    <property type="entry name" value="PROKAR_LIPOPROTEIN"/>
    <property type="match status" value="1"/>
</dbReference>
<dbReference type="EMBL" id="AP011530">
    <property type="protein sequence ID" value="BAI81633.1"/>
    <property type="molecule type" value="Genomic_DNA"/>
</dbReference>
<keyword evidence="2" id="KW-1185">Reference proteome</keyword>
<dbReference type="RefSeq" id="WP_013008878.1">
    <property type="nucleotide sequence ID" value="NC_013940.1"/>
</dbReference>
<organism evidence="1 2">
    <name type="scientific">Deferribacter desulfuricans (strain DSM 14783 / JCM 11476 / NBRC 101012 / SSM1)</name>
    <dbReference type="NCBI Taxonomy" id="639282"/>
    <lineage>
        <taxon>Bacteria</taxon>
        <taxon>Pseudomonadati</taxon>
        <taxon>Deferribacterota</taxon>
        <taxon>Deferribacteres</taxon>
        <taxon>Deferribacterales</taxon>
        <taxon>Deferribacteraceae</taxon>
        <taxon>Deferribacter</taxon>
    </lineage>
</organism>
<dbReference type="KEGG" id="ddf:DEFDS_P005"/>
<dbReference type="Proteomes" id="UP000001520">
    <property type="component" value="Plasmid megaplasmid pDF308"/>
</dbReference>
<proteinExistence type="predicted"/>
<geneLocation type="plasmid" evidence="1 2">
    <name>megaplasmid pDF308</name>
</geneLocation>
<dbReference type="HOGENOM" id="CLU_1425868_0_0_0"/>
<sequence length="190" mass="21883">MKKSLKISNKNLSVLLFLMLFLIFGCASKSKVNLQEQNSNLIKTTSKQDKIDSALQKESSDLITSLKSLTIKYPPELLYTVVIKYNGYDYHFNIKKNKLYKLQFLDSGEFVFKMSNDIEFQKASNKYVFFKLSNDGTSLNVYTGGNRYYIMVGDAYNLKVLLSEVETVIFEIAYNGLTNNLYYQKSILNN</sequence>
<reference evidence="1 2" key="1">
    <citation type="journal article" date="2010" name="DNA Res.">
        <title>Bacterial lifestyle in a deep-sea hydrothermal vent chimney revealed by the genome sequence of the thermophilic bacterium Deferribacter desulfuricans SSM1.</title>
        <authorList>
            <person name="Takaki Y."/>
            <person name="Shimamura S."/>
            <person name="Nakagawa S."/>
            <person name="Fukuhara Y."/>
            <person name="Horikawa H."/>
            <person name="Ankai A."/>
            <person name="Harada T."/>
            <person name="Hosoyama A."/>
            <person name="Oguchi A."/>
            <person name="Fukui S."/>
            <person name="Fujita N."/>
            <person name="Takami H."/>
            <person name="Takai K."/>
        </authorList>
    </citation>
    <scope>NUCLEOTIDE SEQUENCE [LARGE SCALE GENOMIC DNA]</scope>
    <source>
        <strain evidence="2">DSM 14783 / JCM 11476 / NBRC 101012 / SSM1</strain>
        <plasmid evidence="2">Plasmid megaplasmid pDF308</plasmid>
    </source>
</reference>
<keyword evidence="1" id="KW-0614">Plasmid</keyword>